<proteinExistence type="predicted"/>
<gene>
    <name evidence="1" type="ORF">Q3M24_19875</name>
</gene>
<reference evidence="1" key="2">
    <citation type="submission" date="2024-06" db="EMBL/GenBank/DDBJ databases">
        <authorList>
            <person name="Plum-Jensen L.E."/>
            <person name="Schramm A."/>
            <person name="Marshall I.P.G."/>
        </authorList>
    </citation>
    <scope>NUCLEOTIDE SEQUENCE</scope>
    <source>
        <strain evidence="1">Rat1</strain>
    </source>
</reference>
<name>A0AAU8LUJ4_9BACT</name>
<protein>
    <submittedName>
        <fullName evidence="1">Uncharacterized protein</fullName>
    </submittedName>
</protein>
<dbReference type="EMBL" id="CP159373">
    <property type="protein sequence ID" value="XCN72523.1"/>
    <property type="molecule type" value="Genomic_DNA"/>
</dbReference>
<accession>A0AAU8LUJ4</accession>
<organism evidence="1">
    <name type="scientific">Candidatus Electrothrix aestuarii</name>
    <dbReference type="NCBI Taxonomy" id="3062594"/>
    <lineage>
        <taxon>Bacteria</taxon>
        <taxon>Pseudomonadati</taxon>
        <taxon>Thermodesulfobacteriota</taxon>
        <taxon>Desulfobulbia</taxon>
        <taxon>Desulfobulbales</taxon>
        <taxon>Desulfobulbaceae</taxon>
        <taxon>Candidatus Electrothrix</taxon>
    </lineage>
</organism>
<dbReference type="KEGG" id="eaj:Q3M24_19875"/>
<dbReference type="AlphaFoldDB" id="A0AAU8LUJ4"/>
<evidence type="ECO:0000313" key="1">
    <source>
        <dbReference type="EMBL" id="XCN72523.1"/>
    </source>
</evidence>
<reference evidence="1" key="1">
    <citation type="journal article" date="2024" name="Syst. Appl. Microbiol.">
        <title>First single-strain enrichments of Electrothrix cable bacteria, description of E. aestuarii sp. nov. and E. rattekaaiensis sp. nov., and proposal of a cable bacteria taxonomy following the rules of the SeqCode.</title>
        <authorList>
            <person name="Plum-Jensen L.E."/>
            <person name="Schramm A."/>
            <person name="Marshall I.P.G."/>
        </authorList>
    </citation>
    <scope>NUCLEOTIDE SEQUENCE</scope>
    <source>
        <strain evidence="1">Rat1</strain>
    </source>
</reference>
<sequence>MVRPASKESCGRPWITPLLDVQGKIKKVEYRTQPGTGLRGLHLDVQTAAEEYIVVHVFPELLTQQCADLFRFKEGERISASGSEFLTKAGMQKNICADEIVRNSGSKLRLRDSMTGNLEQDECCERICKQRCSGKPMMCAKICMQNCTNIL</sequence>